<accession>A0A1F7IBN6</accession>
<comment type="caution">
    <text evidence="1">The sequence shown here is derived from an EMBL/GenBank/DDBJ whole genome shotgun (WGS) entry which is preliminary data.</text>
</comment>
<sequence length="197" mass="23019">MQYLKWDKFRDTLLDKEILYFSLYDLETLFKAHSKSLSRFISRKAQEGKLTRLKKNLYCLSEKIPGDFTLANIVYQPSYVSLESALSHYSIIPESVYAITSITTKPTREFGITGRSFYYQTIKKSAFLGYEPTVIFNETVLLATKEKALADYLYFVSRGTKSPNDRTDWRRVDINKVKSYLRKDFNLAELKIQKLIP</sequence>
<evidence type="ECO:0000313" key="1">
    <source>
        <dbReference type="EMBL" id="OGK40765.1"/>
    </source>
</evidence>
<dbReference type="AlphaFoldDB" id="A0A1F7IBN6"/>
<proteinExistence type="predicted"/>
<gene>
    <name evidence="1" type="ORF">A3A74_04060</name>
</gene>
<protein>
    <recommendedName>
        <fullName evidence="3">AbiEi antitoxin C-terminal domain-containing protein</fullName>
    </recommendedName>
</protein>
<evidence type="ECO:0000313" key="2">
    <source>
        <dbReference type="Proteomes" id="UP000179270"/>
    </source>
</evidence>
<dbReference type="STRING" id="1802055.A3A74_04060"/>
<organism evidence="1 2">
    <name type="scientific">Candidatus Roizmanbacteria bacterium RIFCSPLOWO2_01_FULL_35_13</name>
    <dbReference type="NCBI Taxonomy" id="1802055"/>
    <lineage>
        <taxon>Bacteria</taxon>
        <taxon>Candidatus Roizmaniibacteriota</taxon>
    </lineage>
</organism>
<dbReference type="EMBL" id="MGAF01000026">
    <property type="protein sequence ID" value="OGK40765.1"/>
    <property type="molecule type" value="Genomic_DNA"/>
</dbReference>
<name>A0A1F7IBN6_9BACT</name>
<evidence type="ECO:0008006" key="3">
    <source>
        <dbReference type="Google" id="ProtNLM"/>
    </source>
</evidence>
<reference evidence="1 2" key="1">
    <citation type="journal article" date="2016" name="Nat. Commun.">
        <title>Thousands of microbial genomes shed light on interconnected biogeochemical processes in an aquifer system.</title>
        <authorList>
            <person name="Anantharaman K."/>
            <person name="Brown C.T."/>
            <person name="Hug L.A."/>
            <person name="Sharon I."/>
            <person name="Castelle C.J."/>
            <person name="Probst A.J."/>
            <person name="Thomas B.C."/>
            <person name="Singh A."/>
            <person name="Wilkins M.J."/>
            <person name="Karaoz U."/>
            <person name="Brodie E.L."/>
            <person name="Williams K.H."/>
            <person name="Hubbard S.S."/>
            <person name="Banfield J.F."/>
        </authorList>
    </citation>
    <scope>NUCLEOTIDE SEQUENCE [LARGE SCALE GENOMIC DNA]</scope>
</reference>
<dbReference type="Proteomes" id="UP000179270">
    <property type="component" value="Unassembled WGS sequence"/>
</dbReference>